<dbReference type="PROSITE" id="PS50977">
    <property type="entry name" value="HTH_TETR_2"/>
    <property type="match status" value="1"/>
</dbReference>
<comment type="caution">
    <text evidence="5">The sequence shown here is derived from an EMBL/GenBank/DDBJ whole genome shotgun (WGS) entry which is preliminary data.</text>
</comment>
<feature type="domain" description="HTH tetR-type" evidence="4">
    <location>
        <begin position="34"/>
        <end position="94"/>
    </location>
</feature>
<evidence type="ECO:0000259" key="4">
    <source>
        <dbReference type="PROSITE" id="PS50977"/>
    </source>
</evidence>
<gene>
    <name evidence="5" type="ORF">HMPREF2128_05995</name>
</gene>
<proteinExistence type="predicted"/>
<accession>A0A095YE23</accession>
<dbReference type="AlphaFoldDB" id="A0A095YE23"/>
<keyword evidence="1 2" id="KW-0238">DNA-binding</keyword>
<evidence type="ECO:0000256" key="3">
    <source>
        <dbReference type="SAM" id="MobiDB-lite"/>
    </source>
</evidence>
<evidence type="ECO:0000256" key="1">
    <source>
        <dbReference type="ARBA" id="ARBA00023125"/>
    </source>
</evidence>
<evidence type="ECO:0000313" key="5">
    <source>
        <dbReference type="EMBL" id="KGF20341.1"/>
    </source>
</evidence>
<dbReference type="Pfam" id="PF00440">
    <property type="entry name" value="TetR_N"/>
    <property type="match status" value="1"/>
</dbReference>
<evidence type="ECO:0000313" key="6">
    <source>
        <dbReference type="Proteomes" id="UP000053528"/>
    </source>
</evidence>
<feature type="region of interest" description="Disordered" evidence="3">
    <location>
        <begin position="234"/>
        <end position="262"/>
    </location>
</feature>
<dbReference type="GO" id="GO:0003677">
    <property type="term" value="F:DNA binding"/>
    <property type="evidence" value="ECO:0007669"/>
    <property type="project" value="UniProtKB-UniRule"/>
</dbReference>
<protein>
    <recommendedName>
        <fullName evidence="4">HTH tetR-type domain-containing protein</fullName>
    </recommendedName>
</protein>
<dbReference type="Gene3D" id="1.10.357.10">
    <property type="entry name" value="Tetracycline Repressor, domain 2"/>
    <property type="match status" value="1"/>
</dbReference>
<reference evidence="5 6" key="1">
    <citation type="submission" date="2014-07" db="EMBL/GenBank/DDBJ databases">
        <authorList>
            <person name="McCorrison J."/>
            <person name="Sanka R."/>
            <person name="Torralba M."/>
            <person name="Gillis M."/>
            <person name="Haft D.H."/>
            <person name="Methe B."/>
            <person name="Sutton G."/>
            <person name="Nelson K.E."/>
        </authorList>
    </citation>
    <scope>NUCLEOTIDE SEQUENCE [LARGE SCALE GENOMIC DNA]</scope>
    <source>
        <strain evidence="5 6">DNF00011</strain>
    </source>
</reference>
<organism evidence="5 6">
    <name type="scientific">Pseudoglutamicibacter albus DNF00011</name>
    <dbReference type="NCBI Taxonomy" id="1401063"/>
    <lineage>
        <taxon>Bacteria</taxon>
        <taxon>Bacillati</taxon>
        <taxon>Actinomycetota</taxon>
        <taxon>Actinomycetes</taxon>
        <taxon>Micrococcales</taxon>
        <taxon>Micrococcaceae</taxon>
        <taxon>Pseudoglutamicibacter</taxon>
    </lineage>
</organism>
<dbReference type="InterPro" id="IPR009057">
    <property type="entry name" value="Homeodomain-like_sf"/>
</dbReference>
<evidence type="ECO:0000256" key="2">
    <source>
        <dbReference type="PROSITE-ProRule" id="PRU00335"/>
    </source>
</evidence>
<dbReference type="EMBL" id="JRNH01000016">
    <property type="protein sequence ID" value="KGF20341.1"/>
    <property type="molecule type" value="Genomic_DNA"/>
</dbReference>
<feature type="DNA-binding region" description="H-T-H motif" evidence="2">
    <location>
        <begin position="57"/>
        <end position="76"/>
    </location>
</feature>
<dbReference type="InterPro" id="IPR001647">
    <property type="entry name" value="HTH_TetR"/>
</dbReference>
<sequence>MATPESPNTAGCVVAPANLAQAVEALGRRELNRMATTEGIVNACLDLGEELGWDAVTVDAVADRAGVSRRTFFNYFSSLAEAVHYPLTVIIQDALIRLKVPQGNGGASEESSDAGGPLDYTQALTDSIRLELLAPATRTLLLARASSALRTESLRTWENSITQLIEPFQGLSPNARLVIEVQVRAAVTAVQVAFEHWAAALTGRPTKADVEALRLNAVRAVSLISPLGMLPASDAGGTADTSGGQDDGEDSSRKQGNHGNGQYLQHSAWASWLTSDEREEIYSSNFFEDSRKYGT</sequence>
<dbReference type="RefSeq" id="WP_052048447.1">
    <property type="nucleotide sequence ID" value="NZ_JRNH01000016.1"/>
</dbReference>
<dbReference type="SUPFAM" id="SSF46689">
    <property type="entry name" value="Homeodomain-like"/>
    <property type="match status" value="1"/>
</dbReference>
<name>A0A095YE23_9MICC</name>
<dbReference type="Proteomes" id="UP000053528">
    <property type="component" value="Unassembled WGS sequence"/>
</dbReference>